<keyword evidence="13" id="KW-0732">Signal</keyword>
<keyword evidence="7 13" id="KW-0964">Secreted</keyword>
<organism evidence="17 18">
    <name type="scientific">Urochloa decumbens</name>
    <dbReference type="NCBI Taxonomy" id="240449"/>
    <lineage>
        <taxon>Eukaryota</taxon>
        <taxon>Viridiplantae</taxon>
        <taxon>Streptophyta</taxon>
        <taxon>Embryophyta</taxon>
        <taxon>Tracheophyta</taxon>
        <taxon>Spermatophyta</taxon>
        <taxon>Magnoliopsida</taxon>
        <taxon>Liliopsida</taxon>
        <taxon>Poales</taxon>
        <taxon>Poaceae</taxon>
        <taxon>PACMAD clade</taxon>
        <taxon>Panicoideae</taxon>
        <taxon>Panicodae</taxon>
        <taxon>Paniceae</taxon>
        <taxon>Melinidinae</taxon>
        <taxon>Urochloa</taxon>
    </lineage>
</organism>
<dbReference type="InterPro" id="IPR045087">
    <property type="entry name" value="Cu-oxidase_fam"/>
</dbReference>
<evidence type="ECO:0000256" key="11">
    <source>
        <dbReference type="ARBA" id="ARBA00023008"/>
    </source>
</evidence>
<comment type="subcellular location">
    <subcellularLocation>
        <location evidence="3 13">Secreted</location>
        <location evidence="3 13">Extracellular space</location>
        <location evidence="3 13">Apoplast</location>
    </subcellularLocation>
</comment>
<dbReference type="PROSITE" id="PS00079">
    <property type="entry name" value="MULTICOPPER_OXIDASE1"/>
    <property type="match status" value="1"/>
</dbReference>
<reference evidence="18" key="1">
    <citation type="submission" date="2024-06" db="EMBL/GenBank/DDBJ databases">
        <authorList>
            <person name="Ryan C."/>
        </authorList>
    </citation>
    <scope>NUCLEOTIDE SEQUENCE [LARGE SCALE GENOMIC DNA]</scope>
</reference>
<name>A0ABC8VTB8_9POAL</name>
<evidence type="ECO:0000256" key="12">
    <source>
        <dbReference type="ARBA" id="ARBA00023185"/>
    </source>
</evidence>
<dbReference type="Proteomes" id="UP001497457">
    <property type="component" value="Chromosome 10rd"/>
</dbReference>
<dbReference type="CDD" id="cd13897">
    <property type="entry name" value="CuRO_3_LCC_plant"/>
    <property type="match status" value="1"/>
</dbReference>
<dbReference type="InterPro" id="IPR033138">
    <property type="entry name" value="Cu_oxidase_CS"/>
</dbReference>
<dbReference type="NCBIfam" id="TIGR03389">
    <property type="entry name" value="laccase"/>
    <property type="match status" value="1"/>
</dbReference>
<keyword evidence="11 13" id="KW-0186">Copper</keyword>
<dbReference type="PROSITE" id="PS00080">
    <property type="entry name" value="MULTICOPPER_OXIDASE2"/>
    <property type="match status" value="1"/>
</dbReference>
<evidence type="ECO:0000256" key="10">
    <source>
        <dbReference type="ARBA" id="ARBA00023002"/>
    </source>
</evidence>
<evidence type="ECO:0000256" key="7">
    <source>
        <dbReference type="ARBA" id="ARBA00022525"/>
    </source>
</evidence>
<dbReference type="Pfam" id="PF00394">
    <property type="entry name" value="Cu-oxidase"/>
    <property type="match status" value="1"/>
</dbReference>
<evidence type="ECO:0000256" key="4">
    <source>
        <dbReference type="ARBA" id="ARBA00010609"/>
    </source>
</evidence>
<comment type="cofactor">
    <cofactor evidence="13">
        <name>Cu cation</name>
        <dbReference type="ChEBI" id="CHEBI:23378"/>
    </cofactor>
    <text evidence="13">Binds 4 Cu cations per monomer.</text>
</comment>
<dbReference type="InterPro" id="IPR002355">
    <property type="entry name" value="Cu_oxidase_Cu_BS"/>
</dbReference>
<keyword evidence="9 13" id="KW-0677">Repeat</keyword>
<reference evidence="17 18" key="2">
    <citation type="submission" date="2024-10" db="EMBL/GenBank/DDBJ databases">
        <authorList>
            <person name="Ryan C."/>
        </authorList>
    </citation>
    <scope>NUCLEOTIDE SEQUENCE [LARGE SCALE GENOMIC DNA]</scope>
</reference>
<dbReference type="InterPro" id="IPR034289">
    <property type="entry name" value="CuRO_3_LCC"/>
</dbReference>
<evidence type="ECO:0000256" key="8">
    <source>
        <dbReference type="ARBA" id="ARBA00022723"/>
    </source>
</evidence>
<feature type="domain" description="Plastocyanin-like" evidence="14">
    <location>
        <begin position="167"/>
        <end position="311"/>
    </location>
</feature>
<protein>
    <recommendedName>
        <fullName evidence="5 13">Laccase</fullName>
        <ecNumber evidence="5 13">1.10.3.2</ecNumber>
    </recommendedName>
    <alternativeName>
        <fullName evidence="13">Benzenediol:oxygen oxidoreductase</fullName>
    </alternativeName>
    <alternativeName>
        <fullName evidence="13">Diphenol oxidase</fullName>
    </alternativeName>
    <alternativeName>
        <fullName evidence="13">Urishiol oxidase</fullName>
    </alternativeName>
</protein>
<evidence type="ECO:0000313" key="18">
    <source>
        <dbReference type="Proteomes" id="UP001497457"/>
    </source>
</evidence>
<evidence type="ECO:0000256" key="1">
    <source>
        <dbReference type="ARBA" id="ARBA00000349"/>
    </source>
</evidence>
<dbReference type="GO" id="GO:0048046">
    <property type="term" value="C:apoplast"/>
    <property type="evidence" value="ECO:0007669"/>
    <property type="project" value="UniProtKB-SubCell"/>
</dbReference>
<keyword evidence="12 13" id="KW-0439">Lignin degradation</keyword>
<gene>
    <name evidence="17" type="ORF">URODEC1_LOCUS6528</name>
</gene>
<dbReference type="Pfam" id="PF07731">
    <property type="entry name" value="Cu-oxidase_2"/>
    <property type="match status" value="1"/>
</dbReference>
<keyword evidence="10 13" id="KW-0560">Oxidoreductase</keyword>
<evidence type="ECO:0000259" key="15">
    <source>
        <dbReference type="Pfam" id="PF07731"/>
    </source>
</evidence>
<evidence type="ECO:0000256" key="2">
    <source>
        <dbReference type="ARBA" id="ARBA00002075"/>
    </source>
</evidence>
<dbReference type="CDD" id="cd13875">
    <property type="entry name" value="CuRO_2_LCC_plant"/>
    <property type="match status" value="1"/>
</dbReference>
<dbReference type="InterPro" id="IPR034288">
    <property type="entry name" value="CuRO_1_LCC"/>
</dbReference>
<dbReference type="SUPFAM" id="SSF49503">
    <property type="entry name" value="Cupredoxins"/>
    <property type="match status" value="3"/>
</dbReference>
<dbReference type="GO" id="GO:0046274">
    <property type="term" value="P:lignin catabolic process"/>
    <property type="evidence" value="ECO:0007669"/>
    <property type="project" value="UniProtKB-KW"/>
</dbReference>
<dbReference type="EMBL" id="OZ075120">
    <property type="protein sequence ID" value="CAL4896251.1"/>
    <property type="molecule type" value="Genomic_DNA"/>
</dbReference>
<dbReference type="AlphaFoldDB" id="A0ABC8VTB8"/>
<dbReference type="InterPro" id="IPR001117">
    <property type="entry name" value="Cu-oxidase_2nd"/>
</dbReference>
<dbReference type="CDD" id="cd13849">
    <property type="entry name" value="CuRO_1_LCC_plant"/>
    <property type="match status" value="1"/>
</dbReference>
<dbReference type="Gene3D" id="2.60.40.420">
    <property type="entry name" value="Cupredoxins - blue copper proteins"/>
    <property type="match status" value="3"/>
</dbReference>
<evidence type="ECO:0000313" key="17">
    <source>
        <dbReference type="EMBL" id="CAL4896251.1"/>
    </source>
</evidence>
<keyword evidence="18" id="KW-1185">Reference proteome</keyword>
<sequence>MKAWSLRPTEAAVVATTIFFFLSTMALPEATALVEHTFVVSQMKMTHLCKETLVTVVNGQLPGPTIEVTEGDSVAFHVVNKSPHNITIHWHGVKQRMNCWNDGVPMVTQCPIQPNQNFTYRFNVAGQEGTLWWHAHVSCLRATLHGALVIRPILGASSYPFPKPDREVPIIIGDWWSMDLAEVDRKMKDNFFDYFPSASTINGKLGDLFNCSGITNCCVGVAEDGYVLDVEPGKTYLLRIINTGLFSEFFLKIAGHRFTVVGSDANYVSPYTTDLIVIAPGETVDALVVADAPPGNYYMVAMPNQAPLPDTQTPEPSTRGMVRYKNKDHIVEGGSTSNVPVAPVMPDQHDVVLSLYFHSNLTSLQHQRHPPPPVPTRVDEHMFVTLGLGTVCRRGQTCNKKTINETILVATMNNVSFQLPTTPLLEAHYHHTGVEDALLELPDKPPRVFNFTDISLIPVGPKERLLETTSRATLARWFQYGSVVEIVFQGTAILQGDSNPMHLHGHDMFVLAQGIGNFDATKDVARYNLVNPPLKNTVVVPNLGWVAIRFVTNNPGVWYFHCHYEFHLSMGMTAVFIVEDGPTVDTSLPPQPVDFPSTSCQMNIISKLQKSKSHVLMDSKI</sequence>
<evidence type="ECO:0000256" key="5">
    <source>
        <dbReference type="ARBA" id="ARBA00012297"/>
    </source>
</evidence>
<evidence type="ECO:0000256" key="9">
    <source>
        <dbReference type="ARBA" id="ARBA00022737"/>
    </source>
</evidence>
<evidence type="ECO:0000256" key="6">
    <source>
        <dbReference type="ARBA" id="ARBA00022523"/>
    </source>
</evidence>
<evidence type="ECO:0000256" key="3">
    <source>
        <dbReference type="ARBA" id="ARBA00004271"/>
    </source>
</evidence>
<dbReference type="InterPro" id="IPR008972">
    <property type="entry name" value="Cupredoxin"/>
</dbReference>
<evidence type="ECO:0000256" key="13">
    <source>
        <dbReference type="RuleBase" id="RU361119"/>
    </source>
</evidence>
<comment type="catalytic activity">
    <reaction evidence="1 13">
        <text>4 hydroquinone + O2 = 4 benzosemiquinone + 2 H2O</text>
        <dbReference type="Rhea" id="RHEA:11276"/>
        <dbReference type="ChEBI" id="CHEBI:15377"/>
        <dbReference type="ChEBI" id="CHEBI:15379"/>
        <dbReference type="ChEBI" id="CHEBI:17594"/>
        <dbReference type="ChEBI" id="CHEBI:17977"/>
        <dbReference type="EC" id="1.10.3.2"/>
    </reaction>
</comment>
<dbReference type="InterPro" id="IPR017761">
    <property type="entry name" value="Laccase"/>
</dbReference>
<accession>A0ABC8VTB8</accession>
<evidence type="ECO:0000259" key="14">
    <source>
        <dbReference type="Pfam" id="PF00394"/>
    </source>
</evidence>
<feature type="signal peptide" evidence="13">
    <location>
        <begin position="1"/>
        <end position="26"/>
    </location>
</feature>
<comment type="function">
    <text evidence="2 13">Lignin degradation and detoxification of lignin-derived products.</text>
</comment>
<dbReference type="InterPro" id="IPR034285">
    <property type="entry name" value="CuRO_2_LCC"/>
</dbReference>
<feature type="chain" id="PRO_5044526513" description="Laccase" evidence="13">
    <location>
        <begin position="27"/>
        <end position="621"/>
    </location>
</feature>
<keyword evidence="8 13" id="KW-0479">Metal-binding</keyword>
<keyword evidence="6 13" id="KW-0052">Apoplast</keyword>
<dbReference type="InterPro" id="IPR011707">
    <property type="entry name" value="Cu-oxidase-like_N"/>
</dbReference>
<dbReference type="GO" id="GO:0052716">
    <property type="term" value="F:hydroquinone:oxygen oxidoreductase activity"/>
    <property type="evidence" value="ECO:0007669"/>
    <property type="project" value="UniProtKB-EC"/>
</dbReference>
<evidence type="ECO:0000259" key="16">
    <source>
        <dbReference type="Pfam" id="PF07732"/>
    </source>
</evidence>
<feature type="domain" description="Plastocyanin-like" evidence="15">
    <location>
        <begin position="468"/>
        <end position="580"/>
    </location>
</feature>
<comment type="similarity">
    <text evidence="4 13">Belongs to the multicopper oxidase family.</text>
</comment>
<proteinExistence type="inferred from homology"/>
<dbReference type="InterPro" id="IPR011706">
    <property type="entry name" value="Cu-oxidase_C"/>
</dbReference>
<dbReference type="Pfam" id="PF07732">
    <property type="entry name" value="Cu-oxidase_3"/>
    <property type="match status" value="1"/>
</dbReference>
<dbReference type="GO" id="GO:0046872">
    <property type="term" value="F:metal ion binding"/>
    <property type="evidence" value="ECO:0007669"/>
    <property type="project" value="UniProtKB-KW"/>
</dbReference>
<dbReference type="PANTHER" id="PTHR11709:SF512">
    <property type="entry name" value="LACCASE"/>
    <property type="match status" value="1"/>
</dbReference>
<dbReference type="PANTHER" id="PTHR11709">
    <property type="entry name" value="MULTI-COPPER OXIDASE"/>
    <property type="match status" value="1"/>
</dbReference>
<feature type="domain" description="Plastocyanin-like" evidence="16">
    <location>
        <begin position="40"/>
        <end position="152"/>
    </location>
</feature>
<dbReference type="EC" id="1.10.3.2" evidence="5 13"/>